<gene>
    <name evidence="12" type="ORF">SLEP1_g40478</name>
</gene>
<dbReference type="PANTHER" id="PTHR18952:SF236">
    <property type="entry name" value="ALPHA CARBONIC ANHYDRASE 1, CHLOROPLASTIC"/>
    <property type="match status" value="1"/>
</dbReference>
<dbReference type="InterPro" id="IPR036398">
    <property type="entry name" value="CA_dom_sf"/>
</dbReference>
<dbReference type="PANTHER" id="PTHR18952">
    <property type="entry name" value="CARBONIC ANHYDRASE"/>
    <property type="match status" value="1"/>
</dbReference>
<dbReference type="Pfam" id="PF00194">
    <property type="entry name" value="Carb_anhydrase"/>
    <property type="match status" value="1"/>
</dbReference>
<comment type="caution">
    <text evidence="12">The sequence shown here is derived from an EMBL/GenBank/DDBJ whole genome shotgun (WGS) entry which is preliminary data.</text>
</comment>
<reference evidence="12 13" key="1">
    <citation type="journal article" date="2021" name="Commun. Biol.">
        <title>The genome of Shorea leprosula (Dipterocarpaceae) highlights the ecological relevance of drought in aseasonal tropical rainforests.</title>
        <authorList>
            <person name="Ng K.K.S."/>
            <person name="Kobayashi M.J."/>
            <person name="Fawcett J.A."/>
            <person name="Hatakeyama M."/>
            <person name="Paape T."/>
            <person name="Ng C.H."/>
            <person name="Ang C.C."/>
            <person name="Tnah L.H."/>
            <person name="Lee C.T."/>
            <person name="Nishiyama T."/>
            <person name="Sese J."/>
            <person name="O'Brien M.J."/>
            <person name="Copetti D."/>
            <person name="Mohd Noor M.I."/>
            <person name="Ong R.C."/>
            <person name="Putra M."/>
            <person name="Sireger I.Z."/>
            <person name="Indrioko S."/>
            <person name="Kosugi Y."/>
            <person name="Izuno A."/>
            <person name="Isagi Y."/>
            <person name="Lee S.L."/>
            <person name="Shimizu K.K."/>
        </authorList>
    </citation>
    <scope>NUCLEOTIDE SEQUENCE [LARGE SCALE GENOMIC DNA]</scope>
    <source>
        <strain evidence="12">214</strain>
    </source>
</reference>
<comment type="cofactor">
    <cofactor evidence="1 10">
        <name>Zn(2+)</name>
        <dbReference type="ChEBI" id="CHEBI:29105"/>
    </cofactor>
</comment>
<dbReference type="EMBL" id="BPVZ01000093">
    <property type="protein sequence ID" value="GKV31814.1"/>
    <property type="molecule type" value="Genomic_DNA"/>
</dbReference>
<evidence type="ECO:0000313" key="13">
    <source>
        <dbReference type="Proteomes" id="UP001054252"/>
    </source>
</evidence>
<comment type="function">
    <text evidence="2 10">Reversible hydration of carbon dioxide.</text>
</comment>
<keyword evidence="6 10" id="KW-0479">Metal-binding</keyword>
<sequence>MQSPVNIIKNQTVNSNLKALTRTYKPANVSLVNNGFLVGIHYESEAGDVDIDGKTYSLVQMHWHSPSEHQIEGVQYAAELHLVHLASDKSISVVAILYQTGDPDPFLNKIKDGLDEMAKDKCSEDEVSVVKLGELDPKQLKRKSRRYYRYVGSLTSPPCTENVTWNILGKVRTISKEQLAALQAPLSSAFKSNARPVQPLNGRQIQLYDELD</sequence>
<dbReference type="GO" id="GO:0008270">
    <property type="term" value="F:zinc ion binding"/>
    <property type="evidence" value="ECO:0007669"/>
    <property type="project" value="UniProtKB-UniRule"/>
</dbReference>
<comment type="subcellular location">
    <subcellularLocation>
        <location evidence="3">Plastid</location>
        <location evidence="3">Chloroplast stroma</location>
    </subcellularLocation>
</comment>
<dbReference type="InterPro" id="IPR041891">
    <property type="entry name" value="Alpha_CA_prokaryot-like"/>
</dbReference>
<keyword evidence="7 10" id="KW-0862">Zinc</keyword>
<dbReference type="InterPro" id="IPR001148">
    <property type="entry name" value="CA_dom"/>
</dbReference>
<evidence type="ECO:0000256" key="7">
    <source>
        <dbReference type="ARBA" id="ARBA00022833"/>
    </source>
</evidence>
<evidence type="ECO:0000256" key="5">
    <source>
        <dbReference type="ARBA" id="ARBA00012925"/>
    </source>
</evidence>
<dbReference type="GO" id="GO:0009570">
    <property type="term" value="C:chloroplast stroma"/>
    <property type="evidence" value="ECO:0007669"/>
    <property type="project" value="UniProtKB-SubCell"/>
</dbReference>
<evidence type="ECO:0000256" key="8">
    <source>
        <dbReference type="ARBA" id="ARBA00023239"/>
    </source>
</evidence>
<dbReference type="Proteomes" id="UP001054252">
    <property type="component" value="Unassembled WGS sequence"/>
</dbReference>
<evidence type="ECO:0000256" key="2">
    <source>
        <dbReference type="ARBA" id="ARBA00002904"/>
    </source>
</evidence>
<proteinExistence type="inferred from homology"/>
<evidence type="ECO:0000313" key="12">
    <source>
        <dbReference type="EMBL" id="GKV31814.1"/>
    </source>
</evidence>
<dbReference type="Gene3D" id="3.10.200.10">
    <property type="entry name" value="Alpha carbonic anhydrase"/>
    <property type="match status" value="1"/>
</dbReference>
<evidence type="ECO:0000256" key="10">
    <source>
        <dbReference type="RuleBase" id="RU367011"/>
    </source>
</evidence>
<dbReference type="PROSITE" id="PS51144">
    <property type="entry name" value="ALPHA_CA_2"/>
    <property type="match status" value="1"/>
</dbReference>
<dbReference type="CDD" id="cd03124">
    <property type="entry name" value="alpha_CA_prokaryotic_like"/>
    <property type="match status" value="1"/>
</dbReference>
<dbReference type="AlphaFoldDB" id="A0AAV5L3T9"/>
<comment type="catalytic activity">
    <reaction evidence="9 10">
        <text>hydrogencarbonate + H(+) = CO2 + H2O</text>
        <dbReference type="Rhea" id="RHEA:10748"/>
        <dbReference type="ChEBI" id="CHEBI:15377"/>
        <dbReference type="ChEBI" id="CHEBI:15378"/>
        <dbReference type="ChEBI" id="CHEBI:16526"/>
        <dbReference type="ChEBI" id="CHEBI:17544"/>
        <dbReference type="EC" id="4.2.1.1"/>
    </reaction>
</comment>
<dbReference type="InterPro" id="IPR023561">
    <property type="entry name" value="Carbonic_anhydrase_a-class"/>
</dbReference>
<dbReference type="GO" id="GO:0006730">
    <property type="term" value="P:one-carbon metabolic process"/>
    <property type="evidence" value="ECO:0007669"/>
    <property type="project" value="TreeGrafter"/>
</dbReference>
<protein>
    <recommendedName>
        <fullName evidence="5 10">Carbonic anhydrase</fullName>
        <ecNumber evidence="5 10">4.2.1.1</ecNumber>
    </recommendedName>
</protein>
<evidence type="ECO:0000256" key="3">
    <source>
        <dbReference type="ARBA" id="ARBA00004470"/>
    </source>
</evidence>
<evidence type="ECO:0000256" key="1">
    <source>
        <dbReference type="ARBA" id="ARBA00001947"/>
    </source>
</evidence>
<comment type="similarity">
    <text evidence="4">Belongs to the alpha-class carbonic anhydrase family.</text>
</comment>
<dbReference type="SUPFAM" id="SSF51069">
    <property type="entry name" value="Carbonic anhydrase"/>
    <property type="match status" value="1"/>
</dbReference>
<keyword evidence="8 10" id="KW-0456">Lyase</keyword>
<keyword evidence="13" id="KW-1185">Reference proteome</keyword>
<evidence type="ECO:0000256" key="4">
    <source>
        <dbReference type="ARBA" id="ARBA00006365"/>
    </source>
</evidence>
<name>A0AAV5L3T9_9ROSI</name>
<dbReference type="SMART" id="SM01057">
    <property type="entry name" value="Carb_anhydrase"/>
    <property type="match status" value="1"/>
</dbReference>
<accession>A0AAV5L3T9</accession>
<dbReference type="PROSITE" id="PS00162">
    <property type="entry name" value="ALPHA_CA_1"/>
    <property type="match status" value="1"/>
</dbReference>
<feature type="domain" description="Alpha-carbonic anhydrase" evidence="11">
    <location>
        <begin position="1"/>
        <end position="209"/>
    </location>
</feature>
<dbReference type="GO" id="GO:0004089">
    <property type="term" value="F:carbonate dehydratase activity"/>
    <property type="evidence" value="ECO:0007669"/>
    <property type="project" value="UniProtKB-UniRule"/>
</dbReference>
<comment type="similarity">
    <text evidence="10">Belongs to the alpha-carbonic anhydrase family.</text>
</comment>
<evidence type="ECO:0000256" key="9">
    <source>
        <dbReference type="ARBA" id="ARBA00048348"/>
    </source>
</evidence>
<dbReference type="EC" id="4.2.1.1" evidence="5 10"/>
<organism evidence="12 13">
    <name type="scientific">Rubroshorea leprosula</name>
    <dbReference type="NCBI Taxonomy" id="152421"/>
    <lineage>
        <taxon>Eukaryota</taxon>
        <taxon>Viridiplantae</taxon>
        <taxon>Streptophyta</taxon>
        <taxon>Embryophyta</taxon>
        <taxon>Tracheophyta</taxon>
        <taxon>Spermatophyta</taxon>
        <taxon>Magnoliopsida</taxon>
        <taxon>eudicotyledons</taxon>
        <taxon>Gunneridae</taxon>
        <taxon>Pentapetalae</taxon>
        <taxon>rosids</taxon>
        <taxon>malvids</taxon>
        <taxon>Malvales</taxon>
        <taxon>Dipterocarpaceae</taxon>
        <taxon>Rubroshorea</taxon>
    </lineage>
</organism>
<dbReference type="InterPro" id="IPR018338">
    <property type="entry name" value="Carbonic_anhydrase_a-class_CS"/>
</dbReference>
<evidence type="ECO:0000256" key="6">
    <source>
        <dbReference type="ARBA" id="ARBA00022723"/>
    </source>
</evidence>
<evidence type="ECO:0000259" key="11">
    <source>
        <dbReference type="PROSITE" id="PS51144"/>
    </source>
</evidence>